<dbReference type="EMBL" id="JAHJDP010000005">
    <property type="protein sequence ID" value="MBU2689478.1"/>
    <property type="molecule type" value="Genomic_DNA"/>
</dbReference>
<comment type="function">
    <text evidence="10">Involved in protein export. Participates in an early event of protein translocation.</text>
</comment>
<gene>
    <name evidence="12" type="primary">secG</name>
    <name evidence="12" type="ORF">KJ970_00995</name>
</gene>
<evidence type="ECO:0000256" key="8">
    <source>
        <dbReference type="ARBA" id="ARBA00023010"/>
    </source>
</evidence>
<dbReference type="GO" id="GO:0009306">
    <property type="term" value="P:protein secretion"/>
    <property type="evidence" value="ECO:0007669"/>
    <property type="project" value="UniProtKB-UniRule"/>
</dbReference>
<evidence type="ECO:0000256" key="5">
    <source>
        <dbReference type="ARBA" id="ARBA00022692"/>
    </source>
</evidence>
<dbReference type="NCBIfam" id="TIGR00810">
    <property type="entry name" value="secG"/>
    <property type="match status" value="1"/>
</dbReference>
<comment type="similarity">
    <text evidence="2 10">Belongs to the SecG family.</text>
</comment>
<evidence type="ECO:0000256" key="10">
    <source>
        <dbReference type="RuleBase" id="RU365087"/>
    </source>
</evidence>
<evidence type="ECO:0000256" key="11">
    <source>
        <dbReference type="SAM" id="MobiDB-lite"/>
    </source>
</evidence>
<reference evidence="12" key="1">
    <citation type="submission" date="2021-05" db="EMBL/GenBank/DDBJ databases">
        <title>Energy efficiency and biological interactions define the core microbiome of deep oligotrophic groundwater.</title>
        <authorList>
            <person name="Mehrshad M."/>
            <person name="Lopez-Fernandez M."/>
            <person name="Bell E."/>
            <person name="Bernier-Latmani R."/>
            <person name="Bertilsson S."/>
            <person name="Dopson M."/>
        </authorList>
    </citation>
    <scope>NUCLEOTIDE SEQUENCE</scope>
    <source>
        <strain evidence="12">Modern_marine.mb.64</strain>
    </source>
</reference>
<comment type="caution">
    <text evidence="10">Lacks conserved residue(s) required for the propagation of feature annotation.</text>
</comment>
<keyword evidence="6 10" id="KW-0653">Protein transport</keyword>
<dbReference type="PANTHER" id="PTHR34182">
    <property type="entry name" value="PROTEIN-EXPORT MEMBRANE PROTEIN SECG"/>
    <property type="match status" value="1"/>
</dbReference>
<evidence type="ECO:0000256" key="4">
    <source>
        <dbReference type="ARBA" id="ARBA00022475"/>
    </source>
</evidence>
<evidence type="ECO:0000313" key="13">
    <source>
        <dbReference type="Proteomes" id="UP000777784"/>
    </source>
</evidence>
<keyword evidence="4 10" id="KW-1003">Cell membrane</keyword>
<dbReference type="Proteomes" id="UP000777784">
    <property type="component" value="Unassembled WGS sequence"/>
</dbReference>
<protein>
    <recommendedName>
        <fullName evidence="10">Protein-export membrane protein SecG</fullName>
    </recommendedName>
</protein>
<dbReference type="Pfam" id="PF03840">
    <property type="entry name" value="SecG"/>
    <property type="match status" value="1"/>
</dbReference>
<keyword evidence="3 10" id="KW-0813">Transport</keyword>
<keyword evidence="8 10" id="KW-0811">Translocation</keyword>
<name>A0A948RR46_UNCEI</name>
<evidence type="ECO:0000256" key="7">
    <source>
        <dbReference type="ARBA" id="ARBA00022989"/>
    </source>
</evidence>
<evidence type="ECO:0000256" key="2">
    <source>
        <dbReference type="ARBA" id="ARBA00008445"/>
    </source>
</evidence>
<dbReference type="AlphaFoldDB" id="A0A948RR46"/>
<evidence type="ECO:0000256" key="1">
    <source>
        <dbReference type="ARBA" id="ARBA00004651"/>
    </source>
</evidence>
<evidence type="ECO:0000313" key="12">
    <source>
        <dbReference type="EMBL" id="MBU2689478.1"/>
    </source>
</evidence>
<comment type="subcellular location">
    <subcellularLocation>
        <location evidence="1 10">Cell membrane</location>
        <topology evidence="1 10">Multi-pass membrane protein</topology>
    </subcellularLocation>
</comment>
<organism evidence="12 13">
    <name type="scientific">Eiseniibacteriota bacterium</name>
    <dbReference type="NCBI Taxonomy" id="2212470"/>
    <lineage>
        <taxon>Bacteria</taxon>
        <taxon>Candidatus Eiseniibacteriota</taxon>
    </lineage>
</organism>
<evidence type="ECO:0000256" key="9">
    <source>
        <dbReference type="ARBA" id="ARBA00023136"/>
    </source>
</evidence>
<dbReference type="GO" id="GO:0005886">
    <property type="term" value="C:plasma membrane"/>
    <property type="evidence" value="ECO:0007669"/>
    <property type="project" value="UniProtKB-SubCell"/>
</dbReference>
<dbReference type="GO" id="GO:0065002">
    <property type="term" value="P:intracellular protein transmembrane transport"/>
    <property type="evidence" value="ECO:0007669"/>
    <property type="project" value="TreeGrafter"/>
</dbReference>
<evidence type="ECO:0000256" key="3">
    <source>
        <dbReference type="ARBA" id="ARBA00022448"/>
    </source>
</evidence>
<dbReference type="InterPro" id="IPR004692">
    <property type="entry name" value="SecG"/>
</dbReference>
<proteinExistence type="inferred from homology"/>
<dbReference type="GO" id="GO:0043952">
    <property type="term" value="P:protein transport by the Sec complex"/>
    <property type="evidence" value="ECO:0007669"/>
    <property type="project" value="TreeGrafter"/>
</dbReference>
<evidence type="ECO:0000256" key="6">
    <source>
        <dbReference type="ARBA" id="ARBA00022927"/>
    </source>
</evidence>
<keyword evidence="7 10" id="KW-1133">Transmembrane helix</keyword>
<keyword evidence="5 10" id="KW-0812">Transmembrane</keyword>
<feature type="region of interest" description="Disordered" evidence="11">
    <location>
        <begin position="83"/>
        <end position="161"/>
    </location>
</feature>
<dbReference type="PRINTS" id="PR01651">
    <property type="entry name" value="SECGEXPORT"/>
</dbReference>
<dbReference type="PANTHER" id="PTHR34182:SF1">
    <property type="entry name" value="PROTEIN-EXPORT MEMBRANE PROTEIN SECG"/>
    <property type="match status" value="1"/>
</dbReference>
<feature type="transmembrane region" description="Helical" evidence="10">
    <location>
        <begin position="56"/>
        <end position="78"/>
    </location>
</feature>
<accession>A0A948RR46</accession>
<dbReference type="GO" id="GO:0015450">
    <property type="term" value="F:protein-transporting ATPase activity"/>
    <property type="evidence" value="ECO:0007669"/>
    <property type="project" value="UniProtKB-UniRule"/>
</dbReference>
<comment type="caution">
    <text evidence="12">The sequence shown here is derived from an EMBL/GenBank/DDBJ whole genome shotgun (WGS) entry which is preliminary data.</text>
</comment>
<sequence length="161" mass="15465">MFAFLIVLHALIALALIIVILLQSGKGGGLSGAFGGGGGAQTVFGGAGAATFLNKATVGLGAAFMLSSLTIAILAGGIGTSGPKSVLEETGPGMNNAAPVEQPGDEGMVPGTEPALDVTIPVTGEPPADAPGETPIGAPEEGSGNVPGDTPPPSGNPEDPQ</sequence>
<keyword evidence="9 10" id="KW-0472">Membrane</keyword>